<dbReference type="Proteomes" id="UP000007753">
    <property type="component" value="Chromosome 1"/>
</dbReference>
<protein>
    <recommendedName>
        <fullName evidence="3">Histidine kinase</fullName>
    </recommendedName>
</protein>
<dbReference type="KEGG" id="sjp:SJA_C1-09900"/>
<proteinExistence type="predicted"/>
<dbReference type="EMBL" id="AP010803">
    <property type="protein sequence ID" value="BAI95824.1"/>
    <property type="molecule type" value="Genomic_DNA"/>
</dbReference>
<organism evidence="1 2">
    <name type="scientific">Sphingobium indicum (strain DSM 16413 / CCM 7287 / MTCC 6362 / UT26 / NBRC 101211 / UT26S)</name>
    <name type="common">Sphingobium japonicum</name>
    <dbReference type="NCBI Taxonomy" id="452662"/>
    <lineage>
        <taxon>Bacteria</taxon>
        <taxon>Pseudomonadati</taxon>
        <taxon>Pseudomonadota</taxon>
        <taxon>Alphaproteobacteria</taxon>
        <taxon>Sphingomonadales</taxon>
        <taxon>Sphingomonadaceae</taxon>
        <taxon>Sphingobium</taxon>
    </lineage>
</organism>
<dbReference type="STRING" id="452662.SJA_C1-09900"/>
<name>D4YZP2_SPHIU</name>
<dbReference type="HOGENOM" id="CLU_2791830_0_0_5"/>
<evidence type="ECO:0000313" key="2">
    <source>
        <dbReference type="Proteomes" id="UP000007753"/>
    </source>
</evidence>
<dbReference type="RefSeq" id="WP_013039460.1">
    <property type="nucleotide sequence ID" value="NC_014006.1"/>
</dbReference>
<sequence>MADASSRQVAMPSPVDQLRVALDVVQIRNELIFIRENDANDTAIKIAAEQISVNVERAIALVDEMAGE</sequence>
<dbReference type="AlphaFoldDB" id="D4YZP2"/>
<keyword evidence="2" id="KW-1185">Reference proteome</keyword>
<evidence type="ECO:0008006" key="3">
    <source>
        <dbReference type="Google" id="ProtNLM"/>
    </source>
</evidence>
<gene>
    <name evidence="1" type="ordered locus">SJA_C1-09900</name>
</gene>
<reference evidence="1 2" key="1">
    <citation type="journal article" date="2010" name="J. Bacteriol.">
        <title>Complete genome sequence of the representative gamma-hexachlorocyclohexane-degrading bacterium Sphingobium japonicum UT26.</title>
        <authorList>
            <person name="Nagata Y."/>
            <person name="Ohtsubo Y."/>
            <person name="Endo R."/>
            <person name="Ichikawa N."/>
            <person name="Ankai A."/>
            <person name="Oguchi A."/>
            <person name="Fukui S."/>
            <person name="Fujita N."/>
            <person name="Tsuda M."/>
        </authorList>
    </citation>
    <scope>NUCLEOTIDE SEQUENCE [LARGE SCALE GENOMIC DNA]</scope>
    <source>
        <strain evidence="2">DSM 16413 / CCM 7287 / MTCC 6362 / UT26 / NBRC 101211 / UT26S</strain>
    </source>
</reference>
<accession>D4YZP2</accession>
<dbReference type="GeneID" id="29272633"/>
<evidence type="ECO:0000313" key="1">
    <source>
        <dbReference type="EMBL" id="BAI95824.1"/>
    </source>
</evidence>